<keyword evidence="3" id="KW-1185">Reference proteome</keyword>
<proteinExistence type="predicted"/>
<feature type="chain" id="PRO_5031330740" description="Secreted protein" evidence="1">
    <location>
        <begin position="32"/>
        <end position="140"/>
    </location>
</feature>
<keyword evidence="1" id="KW-0732">Signal</keyword>
<protein>
    <recommendedName>
        <fullName evidence="4">Secreted protein</fullName>
    </recommendedName>
</protein>
<dbReference type="Proteomes" id="UP000584670">
    <property type="component" value="Unassembled WGS sequence"/>
</dbReference>
<evidence type="ECO:0000313" key="3">
    <source>
        <dbReference type="Proteomes" id="UP000584670"/>
    </source>
</evidence>
<dbReference type="EMBL" id="JACMSF010000018">
    <property type="protein sequence ID" value="MBC2903617.1"/>
    <property type="molecule type" value="Genomic_DNA"/>
</dbReference>
<sequence>MSLNHARIRRAGVTTLLAALAVGAVASTASAATWSTSNRYLRSAVSGDETSNWYAVGTNTQYITQNLCVTRYGGRIAYDFKKSVTGFDEWVAWRDWSCDNDPYTKSYAGKGNGYYYAKVASTPSGGVVDELNLKIYRVTS</sequence>
<evidence type="ECO:0008006" key="4">
    <source>
        <dbReference type="Google" id="ProtNLM"/>
    </source>
</evidence>
<reference evidence="2 3" key="1">
    <citation type="submission" date="2020-08" db="EMBL/GenBank/DDBJ databases">
        <title>Streptomyces sp. PSKA01 genome sequencing and assembly.</title>
        <authorList>
            <person name="Mandal S."/>
            <person name="Maiti P.K."/>
            <person name="Das P."/>
        </authorList>
    </citation>
    <scope>NUCLEOTIDE SEQUENCE [LARGE SCALE GENOMIC DNA]</scope>
    <source>
        <strain evidence="2 3">PSKA01</strain>
    </source>
</reference>
<gene>
    <name evidence="2" type="ORF">H4N64_18725</name>
</gene>
<dbReference type="AlphaFoldDB" id="A0A7X1J5P1"/>
<name>A0A7X1J5P1_9ACTN</name>
<evidence type="ECO:0000256" key="1">
    <source>
        <dbReference type="SAM" id="SignalP"/>
    </source>
</evidence>
<organism evidence="2 3">
    <name type="scientific">Streptomyces cupreus</name>
    <dbReference type="NCBI Taxonomy" id="2759956"/>
    <lineage>
        <taxon>Bacteria</taxon>
        <taxon>Bacillati</taxon>
        <taxon>Actinomycetota</taxon>
        <taxon>Actinomycetes</taxon>
        <taxon>Kitasatosporales</taxon>
        <taxon>Streptomycetaceae</taxon>
        <taxon>Streptomyces</taxon>
    </lineage>
</organism>
<feature type="signal peptide" evidence="1">
    <location>
        <begin position="1"/>
        <end position="31"/>
    </location>
</feature>
<dbReference type="RefSeq" id="WP_186283494.1">
    <property type="nucleotide sequence ID" value="NZ_JACMSF010000018.1"/>
</dbReference>
<comment type="caution">
    <text evidence="2">The sequence shown here is derived from an EMBL/GenBank/DDBJ whole genome shotgun (WGS) entry which is preliminary data.</text>
</comment>
<accession>A0A7X1J5P1</accession>
<evidence type="ECO:0000313" key="2">
    <source>
        <dbReference type="EMBL" id="MBC2903617.1"/>
    </source>
</evidence>